<dbReference type="GO" id="GO:0004519">
    <property type="term" value="F:endonuclease activity"/>
    <property type="evidence" value="ECO:0007669"/>
    <property type="project" value="UniProtKB-KW"/>
</dbReference>
<evidence type="ECO:0000256" key="3">
    <source>
        <dbReference type="ARBA" id="ARBA00022801"/>
    </source>
</evidence>
<reference evidence="6" key="2">
    <citation type="journal article" date="2021" name="BMC Microbiol.">
        <title>The diversity among the species Tetragenococcus halophilus including new isolates from a lupine seed fermentation.</title>
        <authorList>
            <person name="Link T."/>
            <person name="Vogel R.F."/>
            <person name="Ehrmann M.A."/>
        </authorList>
    </citation>
    <scope>NUCLEOTIDE SEQUENCE</scope>
    <source>
        <strain evidence="6">TMW 2.2257</strain>
    </source>
</reference>
<dbReference type="GO" id="GO:0016788">
    <property type="term" value="F:hydrolase activity, acting on ester bonds"/>
    <property type="evidence" value="ECO:0007669"/>
    <property type="project" value="InterPro"/>
</dbReference>
<dbReference type="GO" id="GO:0051607">
    <property type="term" value="P:defense response to virus"/>
    <property type="evidence" value="ECO:0007669"/>
    <property type="project" value="UniProtKB-KW"/>
</dbReference>
<evidence type="ECO:0000259" key="5">
    <source>
        <dbReference type="Pfam" id="PF10040"/>
    </source>
</evidence>
<evidence type="ECO:0000256" key="1">
    <source>
        <dbReference type="ARBA" id="ARBA00022722"/>
    </source>
</evidence>
<keyword evidence="4" id="KW-0051">Antiviral defense</keyword>
<dbReference type="CDD" id="cd21141">
    <property type="entry name" value="Cas6_III-like"/>
    <property type="match status" value="1"/>
</dbReference>
<accession>A0AB35HQV2</accession>
<name>A0AB35HQV2_TETHA</name>
<organism evidence="6 7">
    <name type="scientific">Tetragenococcus halophilus</name>
    <name type="common">Pediococcus halophilus</name>
    <dbReference type="NCBI Taxonomy" id="51669"/>
    <lineage>
        <taxon>Bacteria</taxon>
        <taxon>Bacillati</taxon>
        <taxon>Bacillota</taxon>
        <taxon>Bacilli</taxon>
        <taxon>Lactobacillales</taxon>
        <taxon>Enterococcaceae</taxon>
        <taxon>Tetragenococcus</taxon>
    </lineage>
</organism>
<evidence type="ECO:0000313" key="6">
    <source>
        <dbReference type="EMBL" id="MCO8298509.1"/>
    </source>
</evidence>
<proteinExistence type="predicted"/>
<reference evidence="6" key="1">
    <citation type="submission" date="2020-06" db="EMBL/GenBank/DDBJ databases">
        <authorList>
            <person name="Link T."/>
            <person name="Ehrmann M."/>
        </authorList>
    </citation>
    <scope>NUCLEOTIDE SEQUENCE</scope>
    <source>
        <strain evidence="6">TMW 2.2257</strain>
    </source>
</reference>
<dbReference type="InterPro" id="IPR045747">
    <property type="entry name" value="CRISPR-assoc_prot_Cas6_N_sf"/>
</dbReference>
<evidence type="ECO:0000256" key="2">
    <source>
        <dbReference type="ARBA" id="ARBA00022759"/>
    </source>
</evidence>
<keyword evidence="2" id="KW-0255">Endonuclease</keyword>
<keyword evidence="1" id="KW-0540">Nuclease</keyword>
<gene>
    <name evidence="6" type="primary">cas6</name>
    <name evidence="6" type="ORF">HXW75_08490</name>
</gene>
<keyword evidence="3" id="KW-0378">Hydrolase</keyword>
<dbReference type="NCBIfam" id="TIGR01877">
    <property type="entry name" value="cas_cas6"/>
    <property type="match status" value="1"/>
</dbReference>
<feature type="domain" description="CRISPR-associated protein Cas6 C-terminal" evidence="5">
    <location>
        <begin position="124"/>
        <end position="239"/>
    </location>
</feature>
<dbReference type="Gene3D" id="3.30.70.1890">
    <property type="match status" value="1"/>
</dbReference>
<dbReference type="Gene3D" id="3.30.70.1900">
    <property type="match status" value="1"/>
</dbReference>
<dbReference type="AlphaFoldDB" id="A0AB35HQV2"/>
<dbReference type="Proteomes" id="UP001057280">
    <property type="component" value="Unassembled WGS sequence"/>
</dbReference>
<dbReference type="InterPro" id="IPR019267">
    <property type="entry name" value="CRISPR-assoc_Cas6_C"/>
</dbReference>
<evidence type="ECO:0000256" key="4">
    <source>
        <dbReference type="ARBA" id="ARBA00023118"/>
    </source>
</evidence>
<comment type="caution">
    <text evidence="6">The sequence shown here is derived from an EMBL/GenBank/DDBJ whole genome shotgun (WGS) entry which is preliminary data.</text>
</comment>
<sequence length="248" mass="28778">MQQIKLNCSVEGKVENHLGTYFHGWLMQQLQPELVDELHSMKTNPFAIYVERHHDRLQFVVSLLNAEVIEIFSSILLSSKLTAITLEASRQKIFPIHNREIRDLSEKDLADIFYRESARNTFDISFITPTAFKSGGEYVFFPDLRLFYQSLMRKYSYTFERDEKVDPEMLERLCESTQIVSYHIMSSYYKVHQSFIPGFKGTIRIRCRGNQTLMNFLEMLLKFGEYSGVGIKTGMGMGALQLKGESHG</sequence>
<dbReference type="EMBL" id="JACACB010000024">
    <property type="protein sequence ID" value="MCO8298509.1"/>
    <property type="molecule type" value="Genomic_DNA"/>
</dbReference>
<dbReference type="InterPro" id="IPR010156">
    <property type="entry name" value="CRISPR-assoc_prot_Cas6"/>
</dbReference>
<protein>
    <submittedName>
        <fullName evidence="6">CRISPR-associated endoribonuclease Cas6</fullName>
    </submittedName>
</protein>
<dbReference type="RefSeq" id="WP_253210195.1">
    <property type="nucleotide sequence ID" value="NZ_JACACB010000024.1"/>
</dbReference>
<evidence type="ECO:0000313" key="7">
    <source>
        <dbReference type="Proteomes" id="UP001057280"/>
    </source>
</evidence>
<dbReference type="Pfam" id="PF10040">
    <property type="entry name" value="CRISPR_Cas6"/>
    <property type="match status" value="1"/>
</dbReference>